<proteinExistence type="predicted"/>
<comment type="caution">
    <text evidence="1">The sequence shown here is derived from an EMBL/GenBank/DDBJ whole genome shotgun (WGS) entry which is preliminary data.</text>
</comment>
<reference evidence="1" key="1">
    <citation type="journal article" date="2021" name="New Phytol.">
        <title>Evolutionary innovations through gain and loss of genes in the ectomycorrhizal Boletales.</title>
        <authorList>
            <person name="Wu G."/>
            <person name="Miyauchi S."/>
            <person name="Morin E."/>
            <person name="Kuo A."/>
            <person name="Drula E."/>
            <person name="Varga T."/>
            <person name="Kohler A."/>
            <person name="Feng B."/>
            <person name="Cao Y."/>
            <person name="Lipzen A."/>
            <person name="Daum C."/>
            <person name="Hundley H."/>
            <person name="Pangilinan J."/>
            <person name="Johnson J."/>
            <person name="Barry K."/>
            <person name="LaButti K."/>
            <person name="Ng V."/>
            <person name="Ahrendt S."/>
            <person name="Min B."/>
            <person name="Choi I.G."/>
            <person name="Park H."/>
            <person name="Plett J.M."/>
            <person name="Magnuson J."/>
            <person name="Spatafora J.W."/>
            <person name="Nagy L.G."/>
            <person name="Henrissat B."/>
            <person name="Grigoriev I.V."/>
            <person name="Yang Z.L."/>
            <person name="Xu J."/>
            <person name="Martin F.M."/>
        </authorList>
    </citation>
    <scope>NUCLEOTIDE SEQUENCE</scope>
    <source>
        <strain evidence="1">ATCC 28755</strain>
    </source>
</reference>
<gene>
    <name evidence="1" type="ORF">BJ138DRAFT_1118792</name>
</gene>
<keyword evidence="2" id="KW-1185">Reference proteome</keyword>
<dbReference type="Proteomes" id="UP000790377">
    <property type="component" value="Unassembled WGS sequence"/>
</dbReference>
<organism evidence="1 2">
    <name type="scientific">Hygrophoropsis aurantiaca</name>
    <dbReference type="NCBI Taxonomy" id="72124"/>
    <lineage>
        <taxon>Eukaryota</taxon>
        <taxon>Fungi</taxon>
        <taxon>Dikarya</taxon>
        <taxon>Basidiomycota</taxon>
        <taxon>Agaricomycotina</taxon>
        <taxon>Agaricomycetes</taxon>
        <taxon>Agaricomycetidae</taxon>
        <taxon>Boletales</taxon>
        <taxon>Coniophorineae</taxon>
        <taxon>Hygrophoropsidaceae</taxon>
        <taxon>Hygrophoropsis</taxon>
    </lineage>
</organism>
<evidence type="ECO:0000313" key="1">
    <source>
        <dbReference type="EMBL" id="KAH7905088.1"/>
    </source>
</evidence>
<protein>
    <submittedName>
        <fullName evidence="1">Uncharacterized protein</fullName>
    </submittedName>
</protein>
<evidence type="ECO:0000313" key="2">
    <source>
        <dbReference type="Proteomes" id="UP000790377"/>
    </source>
</evidence>
<sequence>MPHQSIIDIVERVNDQGAFVFVERNAQSKSYLHLAPTPFVLYTTVAETADIAGGIVTIQSSFMNQVGSPFFVSIINRVISDPTLTVLYAEDHQVAKLLVETVCSAADFALVLRC</sequence>
<dbReference type="EMBL" id="MU268276">
    <property type="protein sequence ID" value="KAH7905088.1"/>
    <property type="molecule type" value="Genomic_DNA"/>
</dbReference>
<name>A0ACB7ZWG7_9AGAM</name>
<accession>A0ACB7ZWG7</accession>